<evidence type="ECO:0000313" key="2">
    <source>
        <dbReference type="Proteomes" id="UP001433508"/>
    </source>
</evidence>
<keyword evidence="2" id="KW-1185">Reference proteome</keyword>
<name>A0ACC3SRT6_LIPKO</name>
<dbReference type="EMBL" id="MU971487">
    <property type="protein sequence ID" value="KAK9234323.1"/>
    <property type="molecule type" value="Genomic_DNA"/>
</dbReference>
<protein>
    <submittedName>
        <fullName evidence="1">L-lysine 6-monooxygenase (NADPH-requiring)-domain-containing protein</fullName>
    </submittedName>
</protein>
<proteinExistence type="predicted"/>
<sequence>MLDRDIVPEAIPIASLRLDSGPRTGRSSTSASSTSAAGPCSSISSPLPLTSPESEPQALIPWDLIVVGFGPASLSIAIAILDTLPRESRQTFRMLFLEKQSEFHWHGGMLLPHARMQISFIKDFATMRDPTSQFTFMNYLHAKGRLLSFVNLGTFYPLREEYEDYMRWCADLVQQEAGCVRYGETVVELSAPEQECFPPEKIPYLAVTSSRTCEPSRRTTRLARNVVLCPGARPRFPKCFPTELPSRICHSAEFLYKSAAVLNLALQSAPASFSVAVVGAGQSAAEITQYLNANLSLSSRIDMIVPTCALRPSDDSPFVNEIFNPEAVDGIYALPDDRRRKMFEEHKGTNYSVVRSDLLETLYATVYEQNLPGHNTRVRIKNSKSVVDVELIDKQDCEKIKLKLIDRYHPECIETEQYDFVVAATGYDKSVIVTELLSGLKPDLPANEVAVDRGYRAKLDENIEARLWVQGCNETTHGLSDTLLSIMAVRAKEIVDQIFNK</sequence>
<evidence type="ECO:0000313" key="1">
    <source>
        <dbReference type="EMBL" id="KAK9234323.1"/>
    </source>
</evidence>
<comment type="caution">
    <text evidence="1">The sequence shown here is derived from an EMBL/GenBank/DDBJ whole genome shotgun (WGS) entry which is preliminary data.</text>
</comment>
<accession>A0ACC3SRT6</accession>
<gene>
    <name evidence="1" type="ORF">V1525DRAFT_66195</name>
</gene>
<reference evidence="2" key="1">
    <citation type="journal article" date="2024" name="Front. Bioeng. Biotechnol.">
        <title>Genome-scale model development and genomic sequencing of the oleaginous clade Lipomyces.</title>
        <authorList>
            <person name="Czajka J.J."/>
            <person name="Han Y."/>
            <person name="Kim J."/>
            <person name="Mondo S.J."/>
            <person name="Hofstad B.A."/>
            <person name="Robles A."/>
            <person name="Haridas S."/>
            <person name="Riley R."/>
            <person name="LaButti K."/>
            <person name="Pangilinan J."/>
            <person name="Andreopoulos W."/>
            <person name="Lipzen A."/>
            <person name="Yan J."/>
            <person name="Wang M."/>
            <person name="Ng V."/>
            <person name="Grigoriev I.V."/>
            <person name="Spatafora J.W."/>
            <person name="Magnuson J.K."/>
            <person name="Baker S.E."/>
            <person name="Pomraning K.R."/>
        </authorList>
    </citation>
    <scope>NUCLEOTIDE SEQUENCE [LARGE SCALE GENOMIC DNA]</scope>
    <source>
        <strain evidence="2">CBS 7786</strain>
    </source>
</reference>
<dbReference type="Proteomes" id="UP001433508">
    <property type="component" value="Unassembled WGS sequence"/>
</dbReference>
<organism evidence="1 2">
    <name type="scientific">Lipomyces kononenkoae</name>
    <name type="common">Yeast</name>
    <dbReference type="NCBI Taxonomy" id="34357"/>
    <lineage>
        <taxon>Eukaryota</taxon>
        <taxon>Fungi</taxon>
        <taxon>Dikarya</taxon>
        <taxon>Ascomycota</taxon>
        <taxon>Saccharomycotina</taxon>
        <taxon>Lipomycetes</taxon>
        <taxon>Lipomycetales</taxon>
        <taxon>Lipomycetaceae</taxon>
        <taxon>Lipomyces</taxon>
    </lineage>
</organism>